<comment type="subcellular location">
    <subcellularLocation>
        <location evidence="1">Cell membrane</location>
        <topology evidence="1">Multi-pass membrane protein</topology>
    </subcellularLocation>
</comment>
<feature type="transmembrane region" description="Helical" evidence="6">
    <location>
        <begin position="25"/>
        <end position="43"/>
    </location>
</feature>
<dbReference type="PANTHER" id="PTHR32196">
    <property type="entry name" value="ABC TRANSPORTER PERMEASE PROTEIN YPHD-RELATED-RELATED"/>
    <property type="match status" value="1"/>
</dbReference>
<organism evidence="7 8">
    <name type="scientific">Fodinisporobacter ferrooxydans</name>
    <dbReference type="NCBI Taxonomy" id="2901836"/>
    <lineage>
        <taxon>Bacteria</taxon>
        <taxon>Bacillati</taxon>
        <taxon>Bacillota</taxon>
        <taxon>Bacilli</taxon>
        <taxon>Bacillales</taxon>
        <taxon>Alicyclobacillaceae</taxon>
        <taxon>Fodinisporobacter</taxon>
    </lineage>
</organism>
<keyword evidence="2" id="KW-1003">Cell membrane</keyword>
<evidence type="ECO:0000256" key="1">
    <source>
        <dbReference type="ARBA" id="ARBA00004651"/>
    </source>
</evidence>
<evidence type="ECO:0000313" key="8">
    <source>
        <dbReference type="Proteomes" id="UP000830167"/>
    </source>
</evidence>
<feature type="transmembrane region" description="Helical" evidence="6">
    <location>
        <begin position="166"/>
        <end position="187"/>
    </location>
</feature>
<feature type="transmembrane region" description="Helical" evidence="6">
    <location>
        <begin position="77"/>
        <end position="96"/>
    </location>
</feature>
<proteinExistence type="predicted"/>
<name>A0ABY4CJH2_9BACL</name>
<dbReference type="PANTHER" id="PTHR32196:SF19">
    <property type="entry name" value="GALACTOFURANOSE TRANSPORTER PERMEASE PROTEIN YTFT"/>
    <property type="match status" value="1"/>
</dbReference>
<feature type="transmembrane region" description="Helical" evidence="6">
    <location>
        <begin position="273"/>
        <end position="292"/>
    </location>
</feature>
<evidence type="ECO:0000256" key="5">
    <source>
        <dbReference type="ARBA" id="ARBA00023136"/>
    </source>
</evidence>
<dbReference type="Proteomes" id="UP000830167">
    <property type="component" value="Chromosome"/>
</dbReference>
<gene>
    <name evidence="7" type="ORF">LSG31_22875</name>
</gene>
<evidence type="ECO:0000256" key="4">
    <source>
        <dbReference type="ARBA" id="ARBA00022989"/>
    </source>
</evidence>
<accession>A0ABY4CJH2</accession>
<feature type="transmembrane region" description="Helical" evidence="6">
    <location>
        <begin position="49"/>
        <end position="70"/>
    </location>
</feature>
<reference evidence="7" key="1">
    <citation type="submission" date="2021-12" db="EMBL/GenBank/DDBJ databases">
        <title>Alicyclobacillaceae gen. nov., sp. nov., isolated from chalcocite enrichment system.</title>
        <authorList>
            <person name="Jiang Z."/>
        </authorList>
    </citation>
    <scope>NUCLEOTIDE SEQUENCE</scope>
    <source>
        <strain evidence="7">MYW30-H2</strain>
    </source>
</reference>
<protein>
    <submittedName>
        <fullName evidence="7">ABC transporter permease</fullName>
    </submittedName>
</protein>
<keyword evidence="3 6" id="KW-0812">Transmembrane</keyword>
<dbReference type="CDD" id="cd06579">
    <property type="entry name" value="TM_PBP1_transp_AraH_like"/>
    <property type="match status" value="1"/>
</dbReference>
<evidence type="ECO:0000313" key="7">
    <source>
        <dbReference type="EMBL" id="UOF90662.1"/>
    </source>
</evidence>
<dbReference type="RefSeq" id="WP_347437361.1">
    <property type="nucleotide sequence ID" value="NZ_CP089291.1"/>
</dbReference>
<keyword evidence="5 6" id="KW-0472">Membrane</keyword>
<keyword evidence="8" id="KW-1185">Reference proteome</keyword>
<feature type="transmembrane region" description="Helical" evidence="6">
    <location>
        <begin position="208"/>
        <end position="234"/>
    </location>
</feature>
<sequence length="321" mass="33900">MNNIAAQSPSRQGAVIIDWIQHQGVYIAFGLLLLINLIFTPHFASMNSLITQVIEVVPVLIVSLGMALVIGTEGIDLSVGAIMGLTSAVVSMSIGLGWLTAILISLVVGALCGLFSGAVIAFTGVQPIIVTLGLLVGLRGLGQMLVGGQQVKITNMIFLGLGQHKVLGVPEQTFIAVFCIAIIWFLLKRTTFGKYVIAIGSNRKASFLVGYPIRSTLLLVYIISGVLSACAGVIETARVSFSDPSNIGLLMELNAITAVVVGGTPLTGGRIRLLGTIIGALIMQLLDSTFIMNNLPNTWAEIMEAIIILLAVYIQRGRGSN</sequence>
<dbReference type="Pfam" id="PF02653">
    <property type="entry name" value="BPD_transp_2"/>
    <property type="match status" value="1"/>
</dbReference>
<keyword evidence="4 6" id="KW-1133">Transmembrane helix</keyword>
<feature type="transmembrane region" description="Helical" evidence="6">
    <location>
        <begin position="246"/>
        <end position="266"/>
    </location>
</feature>
<dbReference type="EMBL" id="CP089291">
    <property type="protein sequence ID" value="UOF90662.1"/>
    <property type="molecule type" value="Genomic_DNA"/>
</dbReference>
<feature type="transmembrane region" description="Helical" evidence="6">
    <location>
        <begin position="298"/>
        <end position="314"/>
    </location>
</feature>
<dbReference type="InterPro" id="IPR001851">
    <property type="entry name" value="ABC_transp_permease"/>
</dbReference>
<evidence type="ECO:0000256" key="6">
    <source>
        <dbReference type="SAM" id="Phobius"/>
    </source>
</evidence>
<evidence type="ECO:0000256" key="2">
    <source>
        <dbReference type="ARBA" id="ARBA00022475"/>
    </source>
</evidence>
<evidence type="ECO:0000256" key="3">
    <source>
        <dbReference type="ARBA" id="ARBA00022692"/>
    </source>
</evidence>